<dbReference type="AlphaFoldDB" id="S0G776"/>
<dbReference type="Proteomes" id="UP000014216">
    <property type="component" value="Unassembled WGS sequence"/>
</dbReference>
<accession>S0G776</accession>
<comment type="similarity">
    <text evidence="1">Belongs to the universal stress protein A family.</text>
</comment>
<evidence type="ECO:0000256" key="1">
    <source>
        <dbReference type="ARBA" id="ARBA00008791"/>
    </source>
</evidence>
<gene>
    <name evidence="3" type="ORF">Dpo_2c03320</name>
</gene>
<dbReference type="CDD" id="cd00293">
    <property type="entry name" value="USP-like"/>
    <property type="match status" value="1"/>
</dbReference>
<dbReference type="RefSeq" id="WP_006964899.1">
    <property type="nucleotide sequence ID" value="NZ_APJX01000002.1"/>
</dbReference>
<dbReference type="PANTHER" id="PTHR46268">
    <property type="entry name" value="STRESS RESPONSE PROTEIN NHAX"/>
    <property type="match status" value="1"/>
</dbReference>
<sequence length="145" mass="16122">MFNKILVPVDIDYPKASKAVYDNAAELASLSGAQIRIVSVMPGFTMPIVASFVTEEIKKQAQAHFQKALDDFVAANCKGANVSYKVLVGKHYEEILKMADKWGSDLIVVYHNRNRTVNEAFSSTCAQRVVKEANCSVLRLRNLLK</sequence>
<feature type="domain" description="UspA" evidence="2">
    <location>
        <begin position="1"/>
        <end position="139"/>
    </location>
</feature>
<evidence type="ECO:0000259" key="2">
    <source>
        <dbReference type="Pfam" id="PF00582"/>
    </source>
</evidence>
<keyword evidence="4" id="KW-1185">Reference proteome</keyword>
<dbReference type="InterPro" id="IPR006016">
    <property type="entry name" value="UspA"/>
</dbReference>
<dbReference type="EMBL" id="APJX01000002">
    <property type="protein sequence ID" value="EMS80636.1"/>
    <property type="molecule type" value="Genomic_DNA"/>
</dbReference>
<proteinExistence type="inferred from homology"/>
<dbReference type="Pfam" id="PF00582">
    <property type="entry name" value="Usp"/>
    <property type="match status" value="1"/>
</dbReference>
<dbReference type="InterPro" id="IPR014729">
    <property type="entry name" value="Rossmann-like_a/b/a_fold"/>
</dbReference>
<dbReference type="SUPFAM" id="SSF52402">
    <property type="entry name" value="Adenine nucleotide alpha hydrolases-like"/>
    <property type="match status" value="1"/>
</dbReference>
<protein>
    <submittedName>
        <fullName evidence="3">UspA-like protein</fullName>
    </submittedName>
</protein>
<name>S0G776_9BACT</name>
<organism evidence="3 4">
    <name type="scientific">Desulfotignum phosphitoxidans DSM 13687</name>
    <dbReference type="NCBI Taxonomy" id="1286635"/>
    <lineage>
        <taxon>Bacteria</taxon>
        <taxon>Pseudomonadati</taxon>
        <taxon>Thermodesulfobacteriota</taxon>
        <taxon>Desulfobacteria</taxon>
        <taxon>Desulfobacterales</taxon>
        <taxon>Desulfobacteraceae</taxon>
        <taxon>Desulfotignum</taxon>
    </lineage>
</organism>
<evidence type="ECO:0000313" key="4">
    <source>
        <dbReference type="Proteomes" id="UP000014216"/>
    </source>
</evidence>
<reference evidence="3 4" key="1">
    <citation type="journal article" date="2013" name="Genome Announc.">
        <title>Draft Genome Sequence of Desulfotignum phosphitoxidans DSM 13687 Strain FiPS-3.</title>
        <authorList>
            <person name="Poehlein A."/>
            <person name="Daniel R."/>
            <person name="Simeonova D.D."/>
        </authorList>
    </citation>
    <scope>NUCLEOTIDE SEQUENCE [LARGE SCALE GENOMIC DNA]</scope>
    <source>
        <strain evidence="3 4">DSM 13687</strain>
    </source>
</reference>
<evidence type="ECO:0000313" key="3">
    <source>
        <dbReference type="EMBL" id="EMS80636.1"/>
    </source>
</evidence>
<comment type="caution">
    <text evidence="3">The sequence shown here is derived from an EMBL/GenBank/DDBJ whole genome shotgun (WGS) entry which is preliminary data.</text>
</comment>
<dbReference type="Gene3D" id="3.40.50.620">
    <property type="entry name" value="HUPs"/>
    <property type="match status" value="1"/>
</dbReference>
<dbReference type="OrthoDB" id="9788959at2"/>
<dbReference type="PANTHER" id="PTHR46268:SF6">
    <property type="entry name" value="UNIVERSAL STRESS PROTEIN UP12"/>
    <property type="match status" value="1"/>
</dbReference>